<reference evidence="3" key="1">
    <citation type="journal article" date="2019" name="Int. J. Syst. Evol. Microbiol.">
        <title>The Global Catalogue of Microorganisms (GCM) 10K type strain sequencing project: providing services to taxonomists for standard genome sequencing and annotation.</title>
        <authorList>
            <consortium name="The Broad Institute Genomics Platform"/>
            <consortium name="The Broad Institute Genome Sequencing Center for Infectious Disease"/>
            <person name="Wu L."/>
            <person name="Ma J."/>
        </authorList>
    </citation>
    <scope>NUCLEOTIDE SEQUENCE [LARGE SCALE GENOMIC DNA]</scope>
    <source>
        <strain evidence="3">JCM 3399</strain>
    </source>
</reference>
<dbReference type="EMBL" id="BMRP01000022">
    <property type="protein sequence ID" value="GGU82462.1"/>
    <property type="molecule type" value="Genomic_DNA"/>
</dbReference>
<sequence>MNVVAYLPADPQAAEPAHMGERTFRDPALGAQAGAVPRATAGDQRLHTEAPDQTAVLVVVVAAVGKHDASSPSACAQAAEAAVAVLAEGSGGVPCRVGKPGFGCLVTHEAGGEELRRSRRRDRPWLRPPSGVRKRIATTPSPHHPCSPLPDGHSRPLWIQRLTHTEHVHTTIRSVLNHYERRPGLAAQGPSATR</sequence>
<evidence type="ECO:0000256" key="1">
    <source>
        <dbReference type="SAM" id="MobiDB-lite"/>
    </source>
</evidence>
<organism evidence="2 3">
    <name type="scientific">Streptomyces albospinus</name>
    <dbReference type="NCBI Taxonomy" id="285515"/>
    <lineage>
        <taxon>Bacteria</taxon>
        <taxon>Bacillati</taxon>
        <taxon>Actinomycetota</taxon>
        <taxon>Actinomycetes</taxon>
        <taxon>Kitasatosporales</taxon>
        <taxon>Streptomycetaceae</taxon>
        <taxon>Streptomyces</taxon>
    </lineage>
</organism>
<dbReference type="Proteomes" id="UP000654471">
    <property type="component" value="Unassembled WGS sequence"/>
</dbReference>
<evidence type="ECO:0000313" key="2">
    <source>
        <dbReference type="EMBL" id="GGU82462.1"/>
    </source>
</evidence>
<accession>A0ABQ2VG90</accession>
<name>A0ABQ2VG90_9ACTN</name>
<gene>
    <name evidence="2" type="ORF">GCM10010211_55570</name>
</gene>
<proteinExistence type="predicted"/>
<comment type="caution">
    <text evidence="2">The sequence shown here is derived from an EMBL/GenBank/DDBJ whole genome shotgun (WGS) entry which is preliminary data.</text>
</comment>
<protein>
    <submittedName>
        <fullName evidence="2">Uncharacterized protein</fullName>
    </submittedName>
</protein>
<evidence type="ECO:0000313" key="3">
    <source>
        <dbReference type="Proteomes" id="UP000654471"/>
    </source>
</evidence>
<feature type="region of interest" description="Disordered" evidence="1">
    <location>
        <begin position="115"/>
        <end position="151"/>
    </location>
</feature>
<keyword evidence="3" id="KW-1185">Reference proteome</keyword>